<dbReference type="Proteomes" id="UP000001880">
    <property type="component" value="Chromosome"/>
</dbReference>
<feature type="region of interest" description="Disordered" evidence="1">
    <location>
        <begin position="166"/>
        <end position="204"/>
    </location>
</feature>
<organism evidence="2 3">
    <name type="scientific">Haliangium ochraceum (strain DSM 14365 / JCM 11303 / SMP-2)</name>
    <dbReference type="NCBI Taxonomy" id="502025"/>
    <lineage>
        <taxon>Bacteria</taxon>
        <taxon>Pseudomonadati</taxon>
        <taxon>Myxococcota</taxon>
        <taxon>Polyangia</taxon>
        <taxon>Haliangiales</taxon>
        <taxon>Kofleriaceae</taxon>
        <taxon>Haliangium</taxon>
    </lineage>
</organism>
<protein>
    <submittedName>
        <fullName evidence="2">Uncharacterized protein</fullName>
    </submittedName>
</protein>
<evidence type="ECO:0000313" key="3">
    <source>
        <dbReference type="Proteomes" id="UP000001880"/>
    </source>
</evidence>
<accession>D0LXX9</accession>
<dbReference type="EMBL" id="CP001804">
    <property type="protein sequence ID" value="ACY14334.1"/>
    <property type="molecule type" value="Genomic_DNA"/>
</dbReference>
<proteinExistence type="predicted"/>
<gene>
    <name evidence="2" type="ordered locus">Hoch_1785</name>
</gene>
<dbReference type="HOGENOM" id="CLU_637384_0_0_7"/>
<keyword evidence="3" id="KW-1185">Reference proteome</keyword>
<dbReference type="InterPro" id="IPR015943">
    <property type="entry name" value="WD40/YVTN_repeat-like_dom_sf"/>
</dbReference>
<evidence type="ECO:0000256" key="1">
    <source>
        <dbReference type="SAM" id="MobiDB-lite"/>
    </source>
</evidence>
<name>D0LXX9_HALO1</name>
<evidence type="ECO:0000313" key="2">
    <source>
        <dbReference type="EMBL" id="ACY14334.1"/>
    </source>
</evidence>
<reference evidence="2 3" key="1">
    <citation type="journal article" date="2010" name="Stand. Genomic Sci.">
        <title>Complete genome sequence of Haliangium ochraceum type strain (SMP-2).</title>
        <authorList>
            <consortium name="US DOE Joint Genome Institute (JGI-PGF)"/>
            <person name="Ivanova N."/>
            <person name="Daum C."/>
            <person name="Lang E."/>
            <person name="Abt B."/>
            <person name="Kopitz M."/>
            <person name="Saunders E."/>
            <person name="Lapidus A."/>
            <person name="Lucas S."/>
            <person name="Glavina Del Rio T."/>
            <person name="Nolan M."/>
            <person name="Tice H."/>
            <person name="Copeland A."/>
            <person name="Cheng J.F."/>
            <person name="Chen F."/>
            <person name="Bruce D."/>
            <person name="Goodwin L."/>
            <person name="Pitluck S."/>
            <person name="Mavromatis K."/>
            <person name="Pati A."/>
            <person name="Mikhailova N."/>
            <person name="Chen A."/>
            <person name="Palaniappan K."/>
            <person name="Land M."/>
            <person name="Hauser L."/>
            <person name="Chang Y.J."/>
            <person name="Jeffries C.D."/>
            <person name="Detter J.C."/>
            <person name="Brettin T."/>
            <person name="Rohde M."/>
            <person name="Goker M."/>
            <person name="Bristow J."/>
            <person name="Markowitz V."/>
            <person name="Eisen J.A."/>
            <person name="Hugenholtz P."/>
            <person name="Kyrpides N.C."/>
            <person name="Klenk H.P."/>
        </authorList>
    </citation>
    <scope>NUCLEOTIDE SEQUENCE [LARGE SCALE GENOMIC DNA]</scope>
    <source>
        <strain evidence="3">DSM 14365 / CIP 107738 / JCM 11303 / AJ 13395 / SMP-2</strain>
    </source>
</reference>
<dbReference type="KEGG" id="hoh:Hoch_1785"/>
<dbReference type="Gene3D" id="2.130.10.10">
    <property type="entry name" value="YVTN repeat-like/Quinoprotein amine dehydrogenase"/>
    <property type="match status" value="1"/>
</dbReference>
<dbReference type="SUPFAM" id="SSF63829">
    <property type="entry name" value="Calcium-dependent phosphotriesterase"/>
    <property type="match status" value="1"/>
</dbReference>
<dbReference type="AlphaFoldDB" id="D0LXX9"/>
<sequence>MPPDAPLPPDAAPRPPPTPVVGVFDCQAAALAGGDGVATRSTAVPPDGVSLPEHPDNPVFAWTGLAEREGVLYASSNDEIRRVVQAEDGATLHKVAGASQSAAGTTEFRGNVACGDARLRSLGDLAVLPDGSLVAVDEISNAVLRVSAPDDAETCFVHYVSGTSDEMAQRPGENQPPETVPANGPLVAKSYPNSGNADGDHRGARHYKPLLPAALDGDIYVLESDIEDARGRLLRRIVLDPETGRAQGVSTVARLSDVDTAYGLVAQDNRLYLLVVEGSNGAEGVIYEVDVAASAGNNLREVVRAGKEAWRADSSQAIRLSGLAACDGYLCVTGSFYVWRVHPQTGAIEVIAGLGNPGVRSSFSEFEAGYEHLGERAPTEMALPMAVSRATIRGFLASLVYEPGRDALWYAGETTQSAYLVRLSDCTTHE</sequence>